<keyword evidence="3" id="KW-1185">Reference proteome</keyword>
<sequence>MKTRIMLNYATTILESVSFDSKLFYKELQKALNHLVPYDVEQLGKWVSSFVQEKPELSDSLHLLSV</sequence>
<reference evidence="2 3" key="1">
    <citation type="submission" date="2018-06" db="EMBL/GenBank/DDBJ databases">
        <authorList>
            <consortium name="Pathogen Informatics"/>
            <person name="Doyle S."/>
        </authorList>
    </citation>
    <scope>NUCLEOTIDE SEQUENCE [LARGE SCALE GENOMIC DNA]</scope>
    <source>
        <strain evidence="2 3">NCTC11179</strain>
    </source>
</reference>
<proteinExistence type="predicted"/>
<organism evidence="2 3">
    <name type="scientific">Myroides odoratus</name>
    <name type="common">Flavobacterium odoratum</name>
    <dbReference type="NCBI Taxonomy" id="256"/>
    <lineage>
        <taxon>Bacteria</taxon>
        <taxon>Pseudomonadati</taxon>
        <taxon>Bacteroidota</taxon>
        <taxon>Flavobacteriia</taxon>
        <taxon>Flavobacteriales</taxon>
        <taxon>Flavobacteriaceae</taxon>
        <taxon>Myroides</taxon>
    </lineage>
</organism>
<dbReference type="AlphaFoldDB" id="A0A378RP13"/>
<protein>
    <submittedName>
        <fullName evidence="2">Uncharacterized protein</fullName>
    </submittedName>
</protein>
<accession>A0A378RP13</accession>
<evidence type="ECO:0000313" key="4">
    <source>
        <dbReference type="Proteomes" id="UP000596202"/>
    </source>
</evidence>
<evidence type="ECO:0000313" key="1">
    <source>
        <dbReference type="EMBL" id="QQT98881.1"/>
    </source>
</evidence>
<dbReference type="Proteomes" id="UP000255024">
    <property type="component" value="Unassembled WGS sequence"/>
</dbReference>
<gene>
    <name evidence="1" type="ORF">I6I88_11710</name>
    <name evidence="2" type="ORF">NCTC11179_01642</name>
</gene>
<dbReference type="GeneID" id="93528328"/>
<dbReference type="RefSeq" id="WP_002986158.1">
    <property type="nucleotide sequence ID" value="NZ_CP068107.1"/>
</dbReference>
<dbReference type="EMBL" id="UGQL01000001">
    <property type="protein sequence ID" value="STZ28102.1"/>
    <property type="molecule type" value="Genomic_DNA"/>
</dbReference>
<dbReference type="EMBL" id="CP068108">
    <property type="protein sequence ID" value="QQT98881.1"/>
    <property type="molecule type" value="Genomic_DNA"/>
</dbReference>
<evidence type="ECO:0000313" key="2">
    <source>
        <dbReference type="EMBL" id="STZ28102.1"/>
    </source>
</evidence>
<reference evidence="1 4" key="2">
    <citation type="submission" date="2021-01" db="EMBL/GenBank/DDBJ databases">
        <title>FDA dAtabase for Regulatory Grade micrObial Sequences (FDA-ARGOS): Supporting development and validation of Infectious Disease Dx tests.</title>
        <authorList>
            <person name="Sproer C."/>
            <person name="Gronow S."/>
            <person name="Severitt S."/>
            <person name="Schroder I."/>
            <person name="Tallon L."/>
            <person name="Sadzewicz L."/>
            <person name="Zhao X."/>
            <person name="Boylan J."/>
            <person name="Ott S."/>
            <person name="Bowen H."/>
            <person name="Vavikolanu K."/>
            <person name="Mehta A."/>
            <person name="Aluvathingal J."/>
            <person name="Nadendla S."/>
            <person name="Lowell S."/>
            <person name="Myers T."/>
            <person name="Yan Y."/>
            <person name="Sichtig H."/>
        </authorList>
    </citation>
    <scope>NUCLEOTIDE SEQUENCE [LARGE SCALE GENOMIC DNA]</scope>
    <source>
        <strain evidence="1 4">FDAARGOS_1131</strain>
    </source>
</reference>
<dbReference type="OrthoDB" id="840060at2"/>
<dbReference type="Proteomes" id="UP000596202">
    <property type="component" value="Chromosome"/>
</dbReference>
<evidence type="ECO:0000313" key="3">
    <source>
        <dbReference type="Proteomes" id="UP000255024"/>
    </source>
</evidence>
<name>A0A378RP13_MYROD</name>